<dbReference type="InterPro" id="IPR050541">
    <property type="entry name" value="LRR_TM_domain-containing"/>
</dbReference>
<comment type="caution">
    <text evidence="5">The sequence shown here is derived from an EMBL/GenBank/DDBJ whole genome shotgun (WGS) entry which is preliminary data.</text>
</comment>
<dbReference type="InterPro" id="IPR001611">
    <property type="entry name" value="Leu-rich_rpt"/>
</dbReference>
<dbReference type="Pfam" id="PF13306">
    <property type="entry name" value="LRR_5"/>
    <property type="match status" value="1"/>
</dbReference>
<dbReference type="Proteomes" id="UP000678393">
    <property type="component" value="Unassembled WGS sequence"/>
</dbReference>
<dbReference type="SUPFAM" id="SSF52058">
    <property type="entry name" value="L domain-like"/>
    <property type="match status" value="1"/>
</dbReference>
<dbReference type="OrthoDB" id="676979at2759"/>
<evidence type="ECO:0000313" key="6">
    <source>
        <dbReference type="Proteomes" id="UP000678393"/>
    </source>
</evidence>
<dbReference type="Pfam" id="PF00560">
    <property type="entry name" value="LRR_1"/>
    <property type="match status" value="1"/>
</dbReference>
<proteinExistence type="predicted"/>
<evidence type="ECO:0000256" key="2">
    <source>
        <dbReference type="ARBA" id="ARBA00022729"/>
    </source>
</evidence>
<name>A0A8S3ZIN0_9EUPU</name>
<keyword evidence="2 4" id="KW-0732">Signal</keyword>
<protein>
    <submittedName>
        <fullName evidence="5">Uncharacterized protein</fullName>
    </submittedName>
</protein>
<sequence length="431" mass="47643">MFLHCLKMKHTLALLLILGTNVMTQNPCPYNVKECRCSARTLLCTNLTGIPPLESTNQNGSITNLTFQSSNLNNITENSLPANLQTLVFSNVSITSISPNAFSNSSTTLTSFTMDQVSYDELPDALLNVSGLTTLQLSNMNITGWPTDVLQYLGKTVRSVSLTNAGLTSWPQWLKDFTLVNSIDVSSNKLKTLPADAFKNVKSLKTLLLSSTFLDDTGNLDFALAPVSNSLETLNISHNFFTQIPAGLVNMPRLSTLQISFNLILEITPDTIPLSLTRLDLTDNLITELTNTSFPPSSALKTLLLTFLQFTYLSDWAFQPLRNLTGLSLAYTNLETIPLALTKLPNLQILDLSMGGINLRCNCPVDGQLARWYQSLRNLTVVGWCRNDFNTINVSTYLQNGKQLCSSGFDYLRGNLFLCLLVVMATAVYFW</sequence>
<dbReference type="AlphaFoldDB" id="A0A8S3ZIN0"/>
<feature type="signal peptide" evidence="4">
    <location>
        <begin position="1"/>
        <end position="24"/>
    </location>
</feature>
<dbReference type="InterPro" id="IPR026906">
    <property type="entry name" value="LRR_5"/>
</dbReference>
<keyword evidence="1" id="KW-0433">Leucine-rich repeat</keyword>
<dbReference type="InterPro" id="IPR032675">
    <property type="entry name" value="LRR_dom_sf"/>
</dbReference>
<dbReference type="PANTHER" id="PTHR24369:SF210">
    <property type="entry name" value="CHAOPTIN-RELATED"/>
    <property type="match status" value="1"/>
</dbReference>
<keyword evidence="3" id="KW-0677">Repeat</keyword>
<gene>
    <name evidence="5" type="ORF">CUNI_LOCUS14757</name>
</gene>
<reference evidence="5" key="1">
    <citation type="submission" date="2021-04" db="EMBL/GenBank/DDBJ databases">
        <authorList>
            <consortium name="Molecular Ecology Group"/>
        </authorList>
    </citation>
    <scope>NUCLEOTIDE SEQUENCE</scope>
</reference>
<dbReference type="SMART" id="SM00369">
    <property type="entry name" value="LRR_TYP"/>
    <property type="match status" value="7"/>
</dbReference>
<dbReference type="EMBL" id="CAJHNH020003391">
    <property type="protein sequence ID" value="CAG5129199.1"/>
    <property type="molecule type" value="Genomic_DNA"/>
</dbReference>
<evidence type="ECO:0000256" key="1">
    <source>
        <dbReference type="ARBA" id="ARBA00022614"/>
    </source>
</evidence>
<evidence type="ECO:0000256" key="3">
    <source>
        <dbReference type="ARBA" id="ARBA00022737"/>
    </source>
</evidence>
<organism evidence="5 6">
    <name type="scientific">Candidula unifasciata</name>
    <dbReference type="NCBI Taxonomy" id="100452"/>
    <lineage>
        <taxon>Eukaryota</taxon>
        <taxon>Metazoa</taxon>
        <taxon>Spiralia</taxon>
        <taxon>Lophotrochozoa</taxon>
        <taxon>Mollusca</taxon>
        <taxon>Gastropoda</taxon>
        <taxon>Heterobranchia</taxon>
        <taxon>Euthyneura</taxon>
        <taxon>Panpulmonata</taxon>
        <taxon>Eupulmonata</taxon>
        <taxon>Stylommatophora</taxon>
        <taxon>Helicina</taxon>
        <taxon>Helicoidea</taxon>
        <taxon>Geomitridae</taxon>
        <taxon>Candidula</taxon>
    </lineage>
</organism>
<dbReference type="GO" id="GO:0005886">
    <property type="term" value="C:plasma membrane"/>
    <property type="evidence" value="ECO:0007669"/>
    <property type="project" value="TreeGrafter"/>
</dbReference>
<accession>A0A8S3ZIN0</accession>
<evidence type="ECO:0000256" key="4">
    <source>
        <dbReference type="SAM" id="SignalP"/>
    </source>
</evidence>
<feature type="chain" id="PRO_5035920845" evidence="4">
    <location>
        <begin position="25"/>
        <end position="431"/>
    </location>
</feature>
<dbReference type="InterPro" id="IPR003591">
    <property type="entry name" value="Leu-rich_rpt_typical-subtyp"/>
</dbReference>
<dbReference type="PROSITE" id="PS51450">
    <property type="entry name" value="LRR"/>
    <property type="match status" value="2"/>
</dbReference>
<evidence type="ECO:0000313" key="5">
    <source>
        <dbReference type="EMBL" id="CAG5129199.1"/>
    </source>
</evidence>
<dbReference type="Gene3D" id="3.80.10.10">
    <property type="entry name" value="Ribonuclease Inhibitor"/>
    <property type="match status" value="3"/>
</dbReference>
<keyword evidence="6" id="KW-1185">Reference proteome</keyword>
<dbReference type="PANTHER" id="PTHR24369">
    <property type="entry name" value="ANTIGEN BSP, PUTATIVE-RELATED"/>
    <property type="match status" value="1"/>
</dbReference>